<proteinExistence type="predicted"/>
<dbReference type="InterPro" id="IPR006797">
    <property type="entry name" value="PRELI/MSF1_dom"/>
</dbReference>
<dbReference type="GO" id="GO:0005758">
    <property type="term" value="C:mitochondrial intermembrane space"/>
    <property type="evidence" value="ECO:0007669"/>
    <property type="project" value="InterPro"/>
</dbReference>
<gene>
    <name evidence="2" type="ORF">LSH36_29g06013</name>
</gene>
<evidence type="ECO:0000259" key="1">
    <source>
        <dbReference type="PROSITE" id="PS50904"/>
    </source>
</evidence>
<organism evidence="2 3">
    <name type="scientific">Paralvinella palmiformis</name>
    <dbReference type="NCBI Taxonomy" id="53620"/>
    <lineage>
        <taxon>Eukaryota</taxon>
        <taxon>Metazoa</taxon>
        <taxon>Spiralia</taxon>
        <taxon>Lophotrochozoa</taxon>
        <taxon>Annelida</taxon>
        <taxon>Polychaeta</taxon>
        <taxon>Sedentaria</taxon>
        <taxon>Canalipalpata</taxon>
        <taxon>Terebellida</taxon>
        <taxon>Terebelliformia</taxon>
        <taxon>Alvinellidae</taxon>
        <taxon>Paralvinella</taxon>
    </lineage>
</organism>
<feature type="domain" description="PRELI/MSF1" evidence="1">
    <location>
        <begin position="1"/>
        <end position="170"/>
    </location>
</feature>
<evidence type="ECO:0000313" key="3">
    <source>
        <dbReference type="Proteomes" id="UP001208570"/>
    </source>
</evidence>
<dbReference type="Proteomes" id="UP001208570">
    <property type="component" value="Unassembled WGS sequence"/>
</dbReference>
<comment type="caution">
    <text evidence="2">The sequence shown here is derived from an EMBL/GenBank/DDBJ whole genome shotgun (WGS) entry which is preliminary data.</text>
</comment>
<sequence length="205" mass="23537">MKYYSALNVFKFSWDQVTSTYWSRYPNPFSKHVLSEDVVEREVKDGCLWSRRLITKTNKLPKWGARFVPGSKSACIVEESVVDPVKKTLTTYTRNINLTRIMVVVEKCVYRPCKDDRHATECTKEAWVDSSIYGFSRAIQAFGLDRFRKNATRATKGLEYILLKTYEPESLPEHMSLLGNINKELKEKAQKQAARTLGKGAVIAN</sequence>
<name>A0AAD9K941_9ANNE</name>
<dbReference type="AlphaFoldDB" id="A0AAD9K941"/>
<dbReference type="PROSITE" id="PS50904">
    <property type="entry name" value="PRELI_MSF1"/>
    <property type="match status" value="1"/>
</dbReference>
<reference evidence="2" key="1">
    <citation type="journal article" date="2023" name="Mol. Biol. Evol.">
        <title>Third-Generation Sequencing Reveals the Adaptive Role of the Epigenome in Three Deep-Sea Polychaetes.</title>
        <authorList>
            <person name="Perez M."/>
            <person name="Aroh O."/>
            <person name="Sun Y."/>
            <person name="Lan Y."/>
            <person name="Juniper S.K."/>
            <person name="Young C.R."/>
            <person name="Angers B."/>
            <person name="Qian P.Y."/>
        </authorList>
    </citation>
    <scope>NUCLEOTIDE SEQUENCE</scope>
    <source>
        <strain evidence="2">P08H-3</strain>
    </source>
</reference>
<protein>
    <recommendedName>
        <fullName evidence="1">PRELI/MSF1 domain-containing protein</fullName>
    </recommendedName>
</protein>
<keyword evidence="3" id="KW-1185">Reference proteome</keyword>
<dbReference type="PANTHER" id="PTHR11158">
    <property type="entry name" value="MSF1/PX19 RELATED"/>
    <property type="match status" value="1"/>
</dbReference>
<dbReference type="EMBL" id="JAODUP010000029">
    <property type="protein sequence ID" value="KAK2167343.1"/>
    <property type="molecule type" value="Genomic_DNA"/>
</dbReference>
<dbReference type="Pfam" id="PF04707">
    <property type="entry name" value="PRELI"/>
    <property type="match status" value="1"/>
</dbReference>
<accession>A0AAD9K941</accession>
<dbReference type="InterPro" id="IPR037365">
    <property type="entry name" value="Slowmo/Ups"/>
</dbReference>
<evidence type="ECO:0000313" key="2">
    <source>
        <dbReference type="EMBL" id="KAK2167343.1"/>
    </source>
</evidence>